<name>A0ABN7XG15_GIGMA</name>
<comment type="caution">
    <text evidence="1">The sequence shown here is derived from an EMBL/GenBank/DDBJ whole genome shotgun (WGS) entry which is preliminary data.</text>
</comment>
<sequence length="94" mass="11120">QDILDAINRLVTLWTQDLVSQTHDLIITKDQFYTINRYDIPYQLPIEELLPPMGDILLPEDIETPTPVTEKLNQIDHPEESEKDYFRQIRNDLL</sequence>
<keyword evidence="2" id="KW-1185">Reference proteome</keyword>
<protein>
    <submittedName>
        <fullName evidence="1">33813_t:CDS:1</fullName>
    </submittedName>
</protein>
<organism evidence="1 2">
    <name type="scientific">Gigaspora margarita</name>
    <dbReference type="NCBI Taxonomy" id="4874"/>
    <lineage>
        <taxon>Eukaryota</taxon>
        <taxon>Fungi</taxon>
        <taxon>Fungi incertae sedis</taxon>
        <taxon>Mucoromycota</taxon>
        <taxon>Glomeromycotina</taxon>
        <taxon>Glomeromycetes</taxon>
        <taxon>Diversisporales</taxon>
        <taxon>Gigasporaceae</taxon>
        <taxon>Gigaspora</taxon>
    </lineage>
</organism>
<dbReference type="EMBL" id="CAJVQB010121077">
    <property type="protein sequence ID" value="CAG8853179.1"/>
    <property type="molecule type" value="Genomic_DNA"/>
</dbReference>
<feature type="non-terminal residue" evidence="1">
    <location>
        <position position="1"/>
    </location>
</feature>
<proteinExistence type="predicted"/>
<accession>A0ABN7XG15</accession>
<evidence type="ECO:0000313" key="2">
    <source>
        <dbReference type="Proteomes" id="UP000789901"/>
    </source>
</evidence>
<evidence type="ECO:0000313" key="1">
    <source>
        <dbReference type="EMBL" id="CAG8853179.1"/>
    </source>
</evidence>
<gene>
    <name evidence="1" type="ORF">GMARGA_LOCUS42000</name>
</gene>
<feature type="non-terminal residue" evidence="1">
    <location>
        <position position="94"/>
    </location>
</feature>
<dbReference type="Proteomes" id="UP000789901">
    <property type="component" value="Unassembled WGS sequence"/>
</dbReference>
<reference evidence="1 2" key="1">
    <citation type="submission" date="2021-06" db="EMBL/GenBank/DDBJ databases">
        <authorList>
            <person name="Kallberg Y."/>
            <person name="Tangrot J."/>
            <person name="Rosling A."/>
        </authorList>
    </citation>
    <scope>NUCLEOTIDE SEQUENCE [LARGE SCALE GENOMIC DNA]</scope>
    <source>
        <strain evidence="1 2">120-4 pot B 10/14</strain>
    </source>
</reference>